<keyword evidence="2" id="KW-1185">Reference proteome</keyword>
<protein>
    <submittedName>
        <fullName evidence="1">Uncharacterized protein</fullName>
    </submittedName>
</protein>
<gene>
    <name evidence="1" type="ORF">IFE19_02000</name>
</gene>
<dbReference type="EMBL" id="CP062006">
    <property type="protein sequence ID" value="QTC88204.1"/>
    <property type="molecule type" value="Genomic_DNA"/>
</dbReference>
<reference evidence="1 2" key="1">
    <citation type="submission" date="2020-09" db="EMBL/GenBank/DDBJ databases">
        <title>Brevundimonas sp. LVF1 isolated from an oligotrophic pond in Goettingen, Germany.</title>
        <authorList>
            <person name="Friedrich I."/>
            <person name="Klassen A."/>
            <person name="Neubauer H."/>
            <person name="Schneider D."/>
            <person name="Hertel R."/>
            <person name="Daniel R."/>
        </authorList>
    </citation>
    <scope>NUCLEOTIDE SEQUENCE [LARGE SCALE GENOMIC DNA]</scope>
    <source>
        <strain evidence="1 2">LVF1</strain>
    </source>
</reference>
<proteinExistence type="predicted"/>
<accession>A0ABX7SKK4</accession>
<dbReference type="RefSeq" id="WP_207825255.1">
    <property type="nucleotide sequence ID" value="NZ_CP062006.1"/>
</dbReference>
<dbReference type="Proteomes" id="UP000663942">
    <property type="component" value="Chromosome"/>
</dbReference>
<organism evidence="1 2">
    <name type="scientific">Brevundimonas pondensis</name>
    <dbReference type="NCBI Taxonomy" id="2774189"/>
    <lineage>
        <taxon>Bacteria</taxon>
        <taxon>Pseudomonadati</taxon>
        <taxon>Pseudomonadota</taxon>
        <taxon>Alphaproteobacteria</taxon>
        <taxon>Caulobacterales</taxon>
        <taxon>Caulobacteraceae</taxon>
        <taxon>Brevundimonas</taxon>
    </lineage>
</organism>
<sequence length="76" mass="8286">MTEAAHTKAEVGLARMVAIWQHGEAAEQDPVLINMLAREVADLNRLVPGAVDKVRNAFEDMKARGLSMAEATEGWP</sequence>
<evidence type="ECO:0000313" key="1">
    <source>
        <dbReference type="EMBL" id="QTC88204.1"/>
    </source>
</evidence>
<name>A0ABX7SKK4_9CAUL</name>
<evidence type="ECO:0000313" key="2">
    <source>
        <dbReference type="Proteomes" id="UP000663942"/>
    </source>
</evidence>